<dbReference type="InterPro" id="IPR011704">
    <property type="entry name" value="ATPase_dyneun-rel_AAA"/>
</dbReference>
<dbReference type="Proteomes" id="UP000322244">
    <property type="component" value="Unassembled WGS sequence"/>
</dbReference>
<comment type="caution">
    <text evidence="3">The sequence shown here is derived from an EMBL/GenBank/DDBJ whole genome shotgun (WGS) entry which is preliminary data.</text>
</comment>
<dbReference type="InterPro" id="IPR003593">
    <property type="entry name" value="AAA+_ATPase"/>
</dbReference>
<evidence type="ECO:0000259" key="2">
    <source>
        <dbReference type="SMART" id="SM00382"/>
    </source>
</evidence>
<accession>A0A5A7SGF6</accession>
<evidence type="ECO:0000313" key="4">
    <source>
        <dbReference type="Proteomes" id="UP000322244"/>
    </source>
</evidence>
<dbReference type="PANTHER" id="PTHR37291:SF1">
    <property type="entry name" value="TYPE IV METHYL-DIRECTED RESTRICTION ENZYME ECOKMCRB SUBUNIT"/>
    <property type="match status" value="1"/>
</dbReference>
<protein>
    <recommendedName>
        <fullName evidence="2">AAA+ ATPase domain-containing protein</fullName>
    </recommendedName>
</protein>
<feature type="compositionally biased region" description="Acidic residues" evidence="1">
    <location>
        <begin position="559"/>
        <end position="572"/>
    </location>
</feature>
<feature type="region of interest" description="Disordered" evidence="1">
    <location>
        <begin position="552"/>
        <end position="572"/>
    </location>
</feature>
<evidence type="ECO:0000256" key="1">
    <source>
        <dbReference type="SAM" id="MobiDB-lite"/>
    </source>
</evidence>
<dbReference type="SUPFAM" id="SSF52540">
    <property type="entry name" value="P-loop containing nucleoside triphosphate hydrolases"/>
    <property type="match status" value="1"/>
</dbReference>
<dbReference type="Pfam" id="PF07728">
    <property type="entry name" value="AAA_5"/>
    <property type="match status" value="1"/>
</dbReference>
<keyword evidence="4" id="KW-1185">Reference proteome</keyword>
<evidence type="ECO:0000313" key="3">
    <source>
        <dbReference type="EMBL" id="KAA0024906.1"/>
    </source>
</evidence>
<proteinExistence type="predicted"/>
<dbReference type="InterPro" id="IPR052934">
    <property type="entry name" value="Methyl-DNA_Rec/Restrict_Enz"/>
</dbReference>
<dbReference type="AlphaFoldDB" id="A0A5A7SGF6"/>
<dbReference type="OrthoDB" id="9781481at2"/>
<name>A0A5A7SGF6_9NOCA</name>
<dbReference type="Gene3D" id="3.40.50.300">
    <property type="entry name" value="P-loop containing nucleotide triphosphate hydrolases"/>
    <property type="match status" value="1"/>
</dbReference>
<gene>
    <name evidence="3" type="ORF">FOY51_02995</name>
</gene>
<dbReference type="SMART" id="SM00382">
    <property type="entry name" value="AAA"/>
    <property type="match status" value="1"/>
</dbReference>
<dbReference type="PANTHER" id="PTHR37291">
    <property type="entry name" value="5-METHYLCYTOSINE-SPECIFIC RESTRICTION ENZYME B"/>
    <property type="match status" value="1"/>
</dbReference>
<dbReference type="CDD" id="cd00009">
    <property type="entry name" value="AAA"/>
    <property type="match status" value="1"/>
</dbReference>
<dbReference type="EMBL" id="VLNY01000001">
    <property type="protein sequence ID" value="KAA0024906.1"/>
    <property type="molecule type" value="Genomic_DNA"/>
</dbReference>
<sequence length="572" mass="62446">MSTVAGGFMSKTADVTIRVLRRFKNAILEGPPGTGKTFVVSEIAANWYDETGRELGGNGNGRYAITLHPSTTYEEFVEGLRYDDDNQGFSRQDGFLVNLVCEAKSNPDKDYLVLLDEINRANVPKVLGDVLLCMENTKRSYYDRVVAEWKGGVEVTLPYSGTIFSVPDNLFLLGTMNTSDRSIAPLDSALRRRFGFVRADPLGGNALHDAIKQTDGEDASDRMAQSVEELTNLNAALRDCLGPDATLGHSYLFGALATSGTKSSTPDPLEPLRNLANSVNAERVLWLEVATTSGGSGNQLDIPDEKGTRPGLRTEFYPMSSSGTQTLVPSPSGTQDFLDVHFHGVTLFENSLEYNSGGSNYRFKYKGRTATGEGIYDFTPRGSLEHKAHIFVRRPDYTYDLLLLDRDPTIITALLGVSNQPGGWTARTMPGASGRNYGVVDLDALAATGTVERDADEDAEWMIWRYAILPQLIDTVTQLGIPDLLDPTTRESALALLGKEDLAQRFESFDTFLRRLSLFVGIEGHGLSRGVVVSEVPTRELVTTGVDETSSVEVGDMALADEDTSEDPTQDD</sequence>
<dbReference type="GO" id="GO:0005524">
    <property type="term" value="F:ATP binding"/>
    <property type="evidence" value="ECO:0007669"/>
    <property type="project" value="InterPro"/>
</dbReference>
<dbReference type="InterPro" id="IPR027417">
    <property type="entry name" value="P-loop_NTPase"/>
</dbReference>
<dbReference type="GO" id="GO:0016887">
    <property type="term" value="F:ATP hydrolysis activity"/>
    <property type="evidence" value="ECO:0007669"/>
    <property type="project" value="InterPro"/>
</dbReference>
<organism evidence="3 4">
    <name type="scientific">Antrihabitans cavernicola</name>
    <dbReference type="NCBI Taxonomy" id="2495913"/>
    <lineage>
        <taxon>Bacteria</taxon>
        <taxon>Bacillati</taxon>
        <taxon>Actinomycetota</taxon>
        <taxon>Actinomycetes</taxon>
        <taxon>Mycobacteriales</taxon>
        <taxon>Nocardiaceae</taxon>
        <taxon>Antrihabitans</taxon>
    </lineage>
</organism>
<reference evidence="3 4" key="1">
    <citation type="submission" date="2019-07" db="EMBL/GenBank/DDBJ databases">
        <title>Rhodococcus cavernicolus sp. nov., isolated from a cave.</title>
        <authorList>
            <person name="Lee S.D."/>
        </authorList>
    </citation>
    <scope>NUCLEOTIDE SEQUENCE [LARGE SCALE GENOMIC DNA]</scope>
    <source>
        <strain evidence="3 4">C1-24</strain>
    </source>
</reference>
<feature type="domain" description="AAA+ ATPase" evidence="2">
    <location>
        <begin position="22"/>
        <end position="204"/>
    </location>
</feature>